<evidence type="ECO:0000313" key="2">
    <source>
        <dbReference type="EMBL" id="MCA6063668.1"/>
    </source>
</evidence>
<protein>
    <recommendedName>
        <fullName evidence="4">Prealbumin-like fold domain-containing protein</fullName>
    </recommendedName>
</protein>
<evidence type="ECO:0008006" key="4">
    <source>
        <dbReference type="Google" id="ProtNLM"/>
    </source>
</evidence>
<accession>A0ABS7ZR69</accession>
<keyword evidence="3" id="KW-1185">Reference proteome</keyword>
<name>A0ABS7ZR69_9GAMM</name>
<comment type="caution">
    <text evidence="2">The sequence shown here is derived from an EMBL/GenBank/DDBJ whole genome shotgun (WGS) entry which is preliminary data.</text>
</comment>
<evidence type="ECO:0000313" key="3">
    <source>
        <dbReference type="Proteomes" id="UP000714380"/>
    </source>
</evidence>
<feature type="compositionally biased region" description="Low complexity" evidence="1">
    <location>
        <begin position="30"/>
        <end position="51"/>
    </location>
</feature>
<dbReference type="Proteomes" id="UP000714380">
    <property type="component" value="Unassembled WGS sequence"/>
</dbReference>
<dbReference type="RefSeq" id="WP_225673881.1">
    <property type="nucleotide sequence ID" value="NZ_JAEDAH010000042.1"/>
</dbReference>
<feature type="region of interest" description="Disordered" evidence="1">
    <location>
        <begin position="30"/>
        <end position="52"/>
    </location>
</feature>
<reference evidence="2 3" key="1">
    <citation type="submission" date="2020-12" db="EMBL/GenBank/DDBJ databases">
        <title>Novel Thalassolituus-related marine hydrocarbonoclastic bacteria mediated algae-derived hydrocarbons mineralization in twilight zone of the northern South China Sea.</title>
        <authorList>
            <person name="Dong C."/>
        </authorList>
    </citation>
    <scope>NUCLEOTIDE SEQUENCE [LARGE SCALE GENOMIC DNA]</scope>
    <source>
        <strain evidence="2 3">IMCC1826</strain>
    </source>
</reference>
<organism evidence="2 3">
    <name type="scientific">Thalassolituus marinus</name>
    <dbReference type="NCBI Taxonomy" id="671053"/>
    <lineage>
        <taxon>Bacteria</taxon>
        <taxon>Pseudomonadati</taxon>
        <taxon>Pseudomonadota</taxon>
        <taxon>Gammaproteobacteria</taxon>
        <taxon>Oceanospirillales</taxon>
        <taxon>Oceanospirillaceae</taxon>
        <taxon>Thalassolituus</taxon>
    </lineage>
</organism>
<proteinExistence type="predicted"/>
<dbReference type="EMBL" id="JAEDAH010000042">
    <property type="protein sequence ID" value="MCA6063668.1"/>
    <property type="molecule type" value="Genomic_DNA"/>
</dbReference>
<gene>
    <name evidence="2" type="ORF">I9W95_08605</name>
</gene>
<sequence>MTPEYPFACINKKLLLAVLVAGMTVSGCSSPSSDSSDAGGNTPDGDNTGTPATVTVQRVSLTGLAVDPYIANAVICADLNLNSTCDNDEPSTITSDTGEFDLGEWPDGFTEVQVLIENKGSWQVPQYGLHDGKPYGMPLTVVVSQDVEVESEESDVPPALMTPATTLQANYALTEEQILVLINQFSAQIGREITADDLQQDPVALYGDTPVSELEESDLAVFRSYLAMYTVNRILTSLQSLDDTLDEQFANRLGDNSSPEYQVLELTLDSIARATATDILVASQNQIDAGQQQMDDAIEQGALDAGAPESYIPSILAAVPDFPDLTAEVVMAVGVSIIEFELNRTQTLVSTLFDAGDQTFEQIAQAAADQLEADFTDGGVGKLMEEHIEILGVRIYGLVNQDHFLDYQGNTYYNGNVNGDDIYSGIVTSSSDLILGVECQSAGFFGYETDTGVDSRCTSALPTDLQERLADFTGSATPPQDDEDSPVDQNVWDYLPVKTIRVSDQSPESTCNVSGKVYYTPQGETDAVPAAGVPLYLNYGAADQEINVITDTDGSFEFARIPAKKYQADGWSEEEANGDDMYFFGVIAGKRRPVPAYYEYEANADYHFYCRNQFAGINAGNAGTGVPGTQDPDELIDDVIYAANEVLYYPLVKPLVAGTKITGTIDSAMLGESFGMEIHAKLAKYDGETSSDSVGDGGWIMDAVNYGDDHAFTSLDTDTGTFEITELAGGDYGLRPHFRVAGINDSGEAADLMVECDDTVGFSVPAGVTTDVTVELAALAVDEISNCYYAEGKSGLYEQKMVITITP</sequence>
<evidence type="ECO:0000256" key="1">
    <source>
        <dbReference type="SAM" id="MobiDB-lite"/>
    </source>
</evidence>